<dbReference type="GO" id="GO:0005634">
    <property type="term" value="C:nucleus"/>
    <property type="evidence" value="ECO:0007669"/>
    <property type="project" value="UniProtKB-SubCell"/>
</dbReference>
<feature type="domain" description="DNA repair metallo-beta-lactamase" evidence="6">
    <location>
        <begin position="339"/>
        <end position="421"/>
    </location>
</feature>
<dbReference type="GO" id="GO:0006303">
    <property type="term" value="P:double-strand break repair via nonhomologous end joining"/>
    <property type="evidence" value="ECO:0007669"/>
    <property type="project" value="TreeGrafter"/>
</dbReference>
<reference evidence="8" key="1">
    <citation type="submission" date="2013-02" db="EMBL/GenBank/DDBJ databases">
        <authorList>
            <consortium name="The Broad Institute Genome Sequencing Platform"/>
            <person name="Cuomo C."/>
            <person name="Becnel J."/>
            <person name="Sanscrainte N."/>
            <person name="Walker B."/>
            <person name="Young S.K."/>
            <person name="Zeng Q."/>
            <person name="Gargeya S."/>
            <person name="Fitzgerald M."/>
            <person name="Haas B."/>
            <person name="Abouelleil A."/>
            <person name="Alvarado L."/>
            <person name="Arachchi H.M."/>
            <person name="Berlin A.M."/>
            <person name="Chapman S.B."/>
            <person name="Dewar J."/>
            <person name="Goldberg J."/>
            <person name="Griggs A."/>
            <person name="Gujja S."/>
            <person name="Hansen M."/>
            <person name="Howarth C."/>
            <person name="Imamovic A."/>
            <person name="Larimer J."/>
            <person name="McCowan C."/>
            <person name="Murphy C."/>
            <person name="Neiman D."/>
            <person name="Pearson M."/>
            <person name="Priest M."/>
            <person name="Roberts A."/>
            <person name="Saif S."/>
            <person name="Shea T."/>
            <person name="Sisk P."/>
            <person name="Sykes S."/>
            <person name="Wortman J."/>
            <person name="Nusbaum C."/>
            <person name="Birren B."/>
        </authorList>
    </citation>
    <scope>NUCLEOTIDE SEQUENCE [LARGE SCALE GENOMIC DNA]</scope>
    <source>
        <strain evidence="8">PRA339</strain>
    </source>
</reference>
<dbReference type="Pfam" id="PF07522">
    <property type="entry name" value="DRMBL"/>
    <property type="match status" value="1"/>
</dbReference>
<evidence type="ECO:0000259" key="6">
    <source>
        <dbReference type="Pfam" id="PF07522"/>
    </source>
</evidence>
<evidence type="ECO:0000256" key="2">
    <source>
        <dbReference type="ARBA" id="ARBA00010304"/>
    </source>
</evidence>
<evidence type="ECO:0000313" key="7">
    <source>
        <dbReference type="EMBL" id="KCZ79649.1"/>
    </source>
</evidence>
<dbReference type="GO" id="GO:0036297">
    <property type="term" value="P:interstrand cross-link repair"/>
    <property type="evidence" value="ECO:0007669"/>
    <property type="project" value="TreeGrafter"/>
</dbReference>
<dbReference type="Gene3D" id="3.40.50.12650">
    <property type="match status" value="1"/>
</dbReference>
<evidence type="ECO:0000256" key="4">
    <source>
        <dbReference type="ARBA" id="ARBA00023204"/>
    </source>
</evidence>
<evidence type="ECO:0000256" key="1">
    <source>
        <dbReference type="ARBA" id="ARBA00004123"/>
    </source>
</evidence>
<dbReference type="PANTHER" id="PTHR23240">
    <property type="entry name" value="DNA CROSS-LINK REPAIR PROTEIN PSO2/SNM1-RELATED"/>
    <property type="match status" value="1"/>
</dbReference>
<evidence type="ECO:0000256" key="5">
    <source>
        <dbReference type="ARBA" id="ARBA00023242"/>
    </source>
</evidence>
<proteinExistence type="inferred from homology"/>
<dbReference type="InterPro" id="IPR011084">
    <property type="entry name" value="DRMBL"/>
</dbReference>
<evidence type="ECO:0000313" key="8">
    <source>
        <dbReference type="Proteomes" id="UP000030655"/>
    </source>
</evidence>
<keyword evidence="8" id="KW-1185">Reference proteome</keyword>
<gene>
    <name evidence="7" type="ORF">H312_02955</name>
</gene>
<evidence type="ECO:0000256" key="3">
    <source>
        <dbReference type="ARBA" id="ARBA00022763"/>
    </source>
</evidence>
<accession>A0A059EY39</accession>
<keyword evidence="3" id="KW-0227">DNA damage</keyword>
<keyword evidence="4" id="KW-0234">DNA repair</keyword>
<dbReference type="Gene3D" id="3.60.15.10">
    <property type="entry name" value="Ribonuclease Z/Hydroxyacylglutathione hydrolase-like"/>
    <property type="match status" value="1"/>
</dbReference>
<name>A0A059EY39_9MICR</name>
<comment type="subcellular location">
    <subcellularLocation>
        <location evidence="1">Nucleus</location>
    </subcellularLocation>
</comment>
<comment type="similarity">
    <text evidence="2">Belongs to the DNA repair metallo-beta-lactamase (DRMBL) family.</text>
</comment>
<sequence>KFKIEKIHNKITENKPKRTGKTILFTTMYGVPYHKKIPNTSITVDYFTHIVTDSSYNYLSHFHTDHYNGLSSKYKGRIVCSVTTSNLIRSKFRVNTIPLEQNKWYKMIDHYVYLIDAKHCPGAVCFIFYANDLLYLHCGDFRCTTDWYCDINFSSNEFMHRIINDLIIKKDNLLKNKILSDNYIINNKIINNNVTNVLNEININKINEPIELNISKPNTNICIPITKLKFNKIFLDNTFEGVKDFDSQHNIINKIIKDINKRNNVLFPIEYKYMFVSYSVGKEKVFFSIAEKYDWSICIRNYKKIFLNNLCDYSLKLLENEIKSILFKESVRLKERLTDKDAEIYVISLSDVNLERISKICNSKRVVVIFPTGWSRKNYVMKNDNITVEVMFYRYSEHSSDNELNKFKETMHGEIINTVKHKQNY</sequence>
<dbReference type="STRING" id="1288291.A0A059EY39"/>
<dbReference type="OrthoDB" id="262529at2759"/>
<protein>
    <recommendedName>
        <fullName evidence="6">DNA repair metallo-beta-lactamase domain-containing protein</fullName>
    </recommendedName>
</protein>
<organism evidence="7 8">
    <name type="scientific">Anncaliia algerae PRA339</name>
    <dbReference type="NCBI Taxonomy" id="1288291"/>
    <lineage>
        <taxon>Eukaryota</taxon>
        <taxon>Fungi</taxon>
        <taxon>Fungi incertae sedis</taxon>
        <taxon>Microsporidia</taxon>
        <taxon>Tubulinosematoidea</taxon>
        <taxon>Tubulinosematidae</taxon>
        <taxon>Anncaliia</taxon>
    </lineage>
</organism>
<reference evidence="7 8" key="2">
    <citation type="submission" date="2014-03" db="EMBL/GenBank/DDBJ databases">
        <title>The Genome Sequence of Anncaliia algerae insect isolate PRA339.</title>
        <authorList>
            <consortium name="The Broad Institute Genome Sequencing Platform"/>
            <consortium name="The Broad Institute Genome Sequencing Center for Infectious Disease"/>
            <person name="Cuomo C."/>
            <person name="Becnel J."/>
            <person name="Sanscrainte N."/>
            <person name="Walker B."/>
            <person name="Young S.K."/>
            <person name="Zeng Q."/>
            <person name="Gargeya S."/>
            <person name="Fitzgerald M."/>
            <person name="Haas B."/>
            <person name="Abouelleil A."/>
            <person name="Alvarado L."/>
            <person name="Arachchi H.M."/>
            <person name="Berlin A.M."/>
            <person name="Chapman S.B."/>
            <person name="Dewar J."/>
            <person name="Goldberg J."/>
            <person name="Griggs A."/>
            <person name="Gujja S."/>
            <person name="Hansen M."/>
            <person name="Howarth C."/>
            <person name="Imamovic A."/>
            <person name="Larimer J."/>
            <person name="McCowan C."/>
            <person name="Murphy C."/>
            <person name="Neiman D."/>
            <person name="Pearson M."/>
            <person name="Priest M."/>
            <person name="Roberts A."/>
            <person name="Saif S."/>
            <person name="Shea T."/>
            <person name="Sisk P."/>
            <person name="Sykes S."/>
            <person name="Wortman J."/>
            <person name="Nusbaum C."/>
            <person name="Birren B."/>
        </authorList>
    </citation>
    <scope>NUCLEOTIDE SEQUENCE [LARGE SCALE GENOMIC DNA]</scope>
    <source>
        <strain evidence="7 8">PRA339</strain>
    </source>
</reference>
<dbReference type="AlphaFoldDB" id="A0A059EY39"/>
<dbReference type="SUPFAM" id="SSF56281">
    <property type="entry name" value="Metallo-hydrolase/oxidoreductase"/>
    <property type="match status" value="1"/>
</dbReference>
<keyword evidence="5" id="KW-0539">Nucleus</keyword>
<dbReference type="EMBL" id="KK365243">
    <property type="protein sequence ID" value="KCZ79649.1"/>
    <property type="molecule type" value="Genomic_DNA"/>
</dbReference>
<dbReference type="InterPro" id="IPR036866">
    <property type="entry name" value="RibonucZ/Hydroxyglut_hydro"/>
</dbReference>
<dbReference type="GO" id="GO:0035312">
    <property type="term" value="F:5'-3' DNA exonuclease activity"/>
    <property type="evidence" value="ECO:0007669"/>
    <property type="project" value="TreeGrafter"/>
</dbReference>
<dbReference type="HOGENOM" id="CLU_005260_2_1_1"/>
<dbReference type="VEuPathDB" id="MicrosporidiaDB:H312_02955"/>
<dbReference type="Proteomes" id="UP000030655">
    <property type="component" value="Unassembled WGS sequence"/>
</dbReference>
<dbReference type="GO" id="GO:0003684">
    <property type="term" value="F:damaged DNA binding"/>
    <property type="evidence" value="ECO:0007669"/>
    <property type="project" value="TreeGrafter"/>
</dbReference>
<feature type="non-terminal residue" evidence="7">
    <location>
        <position position="1"/>
    </location>
</feature>